<evidence type="ECO:0000313" key="6">
    <source>
        <dbReference type="Proteomes" id="UP000887575"/>
    </source>
</evidence>
<evidence type="ECO:0000256" key="1">
    <source>
        <dbReference type="ARBA" id="ARBA00004141"/>
    </source>
</evidence>
<accession>A0AAF3FE75</accession>
<reference evidence="7" key="1">
    <citation type="submission" date="2024-02" db="UniProtKB">
        <authorList>
            <consortium name="WormBaseParasite"/>
        </authorList>
    </citation>
    <scope>IDENTIFICATION</scope>
</reference>
<dbReference type="GO" id="GO:0033617">
    <property type="term" value="P:mitochondrial respiratory chain complex IV assembly"/>
    <property type="evidence" value="ECO:0007669"/>
    <property type="project" value="TreeGrafter"/>
</dbReference>
<dbReference type="Proteomes" id="UP000887575">
    <property type="component" value="Unassembled WGS sequence"/>
</dbReference>
<evidence type="ECO:0000256" key="3">
    <source>
        <dbReference type="ARBA" id="ARBA00022989"/>
    </source>
</evidence>
<protein>
    <submittedName>
        <fullName evidence="7">Uncharacterized protein</fullName>
    </submittedName>
</protein>
<evidence type="ECO:0000313" key="7">
    <source>
        <dbReference type="WBParaSite" id="MBELARI_LOCUS4307"/>
    </source>
</evidence>
<name>A0AAF3FE75_9BILA</name>
<evidence type="ECO:0000256" key="2">
    <source>
        <dbReference type="ARBA" id="ARBA00022692"/>
    </source>
</evidence>
<organism evidence="6 7">
    <name type="scientific">Mesorhabditis belari</name>
    <dbReference type="NCBI Taxonomy" id="2138241"/>
    <lineage>
        <taxon>Eukaryota</taxon>
        <taxon>Metazoa</taxon>
        <taxon>Ecdysozoa</taxon>
        <taxon>Nematoda</taxon>
        <taxon>Chromadorea</taxon>
        <taxon>Rhabditida</taxon>
        <taxon>Rhabditina</taxon>
        <taxon>Rhabditomorpha</taxon>
        <taxon>Rhabditoidea</taxon>
        <taxon>Rhabditidae</taxon>
        <taxon>Mesorhabditinae</taxon>
        <taxon>Mesorhabditis</taxon>
    </lineage>
</organism>
<comment type="subcellular location">
    <subcellularLocation>
        <location evidence="1">Membrane</location>
        <topology evidence="1">Multi-pass membrane protein</topology>
    </subcellularLocation>
</comment>
<dbReference type="GO" id="GO:0005743">
    <property type="term" value="C:mitochondrial inner membrane"/>
    <property type="evidence" value="ECO:0007669"/>
    <property type="project" value="TreeGrafter"/>
</dbReference>
<dbReference type="PANTHER" id="PTHR12428:SF65">
    <property type="entry name" value="CYTOCHROME C OXIDASE ASSEMBLY PROTEIN COX18, MITOCHONDRIAL"/>
    <property type="match status" value="1"/>
</dbReference>
<dbReference type="GO" id="GO:0032977">
    <property type="term" value="F:membrane insertase activity"/>
    <property type="evidence" value="ECO:0007669"/>
    <property type="project" value="InterPro"/>
</dbReference>
<evidence type="ECO:0000256" key="4">
    <source>
        <dbReference type="ARBA" id="ARBA00023136"/>
    </source>
</evidence>
<proteinExistence type="predicted"/>
<evidence type="ECO:0000256" key="5">
    <source>
        <dbReference type="SAM" id="Phobius"/>
    </source>
</evidence>
<sequence length="317" mass="35362">MFLAATNRLSLPCCSNKLYLLAKPATVSNSTSQRRNASQLPPAISSVFEYAADCNITQAMQWGMEGIHAAGVPWAGTFIVSGIALRLLTAPTHVLAEKLFAKRIHAQNFFTQAILKKVSEHYKIGLSPTGILKTEDPKVLDHTEKLIKENVPGYLVEQRLQASRIQNLKICSVPIWIFSSFALRNIINGDFAPAVPGALWIPDLLLPDPYFILPAIVGSFGFLNLWAQRKIYPAIGTRKNWLKTYDASLAFMTTAAVYIMAHLPAVIPLYWLVVSITGFAQTQMLRHPRIKSIFDIKRLPTDSKTPIRDLFLTRKMA</sequence>
<dbReference type="AlphaFoldDB" id="A0AAF3FE75"/>
<keyword evidence="2 5" id="KW-0812">Transmembrane</keyword>
<dbReference type="GO" id="GO:0032979">
    <property type="term" value="P:protein insertion into mitochondrial inner membrane from matrix"/>
    <property type="evidence" value="ECO:0007669"/>
    <property type="project" value="TreeGrafter"/>
</dbReference>
<keyword evidence="3 5" id="KW-1133">Transmembrane helix</keyword>
<feature type="transmembrane region" description="Helical" evidence="5">
    <location>
        <begin position="248"/>
        <end position="273"/>
    </location>
</feature>
<dbReference type="PANTHER" id="PTHR12428">
    <property type="entry name" value="OXA1"/>
    <property type="match status" value="1"/>
</dbReference>
<dbReference type="InterPro" id="IPR001708">
    <property type="entry name" value="YidC/ALB3/OXA1/COX18"/>
</dbReference>
<feature type="transmembrane region" description="Helical" evidence="5">
    <location>
        <begin position="210"/>
        <end position="227"/>
    </location>
</feature>
<keyword evidence="6" id="KW-1185">Reference proteome</keyword>
<keyword evidence="4 5" id="KW-0472">Membrane</keyword>
<dbReference type="WBParaSite" id="MBELARI_LOCUS4307">
    <property type="protein sequence ID" value="MBELARI_LOCUS4307"/>
    <property type="gene ID" value="MBELARI_LOCUS4307"/>
</dbReference>